<evidence type="ECO:0000256" key="5">
    <source>
        <dbReference type="ARBA" id="ARBA00017322"/>
    </source>
</evidence>
<keyword evidence="6" id="KW-0004">4Fe-4S</keyword>
<evidence type="ECO:0000256" key="14">
    <source>
        <dbReference type="ARBA" id="ARBA00024827"/>
    </source>
</evidence>
<keyword evidence="12" id="KW-0902">Two-component regulatory system</keyword>
<dbReference type="PIRSF" id="PIRSF037434">
    <property type="entry name" value="STHK_ChrS"/>
    <property type="match status" value="1"/>
</dbReference>
<dbReference type="EC" id="2.7.13.3" evidence="4"/>
<evidence type="ECO:0000256" key="6">
    <source>
        <dbReference type="ARBA" id="ARBA00022485"/>
    </source>
</evidence>
<dbReference type="InterPro" id="IPR050482">
    <property type="entry name" value="Sensor_HK_TwoCompSys"/>
</dbReference>
<dbReference type="SUPFAM" id="SSF55874">
    <property type="entry name" value="ATPase domain of HSP90 chaperone/DNA topoisomerase II/histidine kinase"/>
    <property type="match status" value="1"/>
</dbReference>
<dbReference type="Gene3D" id="3.30.565.10">
    <property type="entry name" value="Histidine kinase-like ATPase, C-terminal domain"/>
    <property type="match status" value="1"/>
</dbReference>
<dbReference type="InterPro" id="IPR011712">
    <property type="entry name" value="Sig_transdc_His_kin_sub3_dim/P"/>
</dbReference>
<feature type="transmembrane region" description="Helical" evidence="16">
    <location>
        <begin position="41"/>
        <end position="59"/>
    </location>
</feature>
<dbReference type="Pfam" id="PF07730">
    <property type="entry name" value="HisKA_3"/>
    <property type="match status" value="1"/>
</dbReference>
<dbReference type="EMBL" id="CP059399">
    <property type="protein sequence ID" value="QLY34782.1"/>
    <property type="molecule type" value="Genomic_DNA"/>
</dbReference>
<comment type="catalytic activity">
    <reaction evidence="1">
        <text>ATP + protein L-histidine = ADP + protein N-phospho-L-histidine.</text>
        <dbReference type="EC" id="2.7.13.3"/>
    </reaction>
</comment>
<keyword evidence="19" id="KW-1185">Reference proteome</keyword>
<comment type="subcellular location">
    <subcellularLocation>
        <location evidence="3">Cytoplasm</location>
    </subcellularLocation>
</comment>
<comment type="function">
    <text evidence="14">Member of the two-component regulatory system NreB/NreC involved in the control of dissimilatory nitrate/nitrite reduction in response to oxygen. NreB functions as a direct oxygen sensor histidine kinase which is autophosphorylated, in the absence of oxygen, probably at the conserved histidine residue, and transfers its phosphate group probably to a conserved aspartate residue of NreC. NreB/NreC activates the expression of the nitrate (narGHJI) and nitrite (nir) reductase operons, as well as the putative nitrate transporter gene narT.</text>
</comment>
<sequence length="400" mass="42402">MPLYWNSSTWRRLWDVYLIGGCANAILVVVLLDRYSPGNRIGAAAALIGIGVWYLVFGHEFLEKRAFGPRAWVFCTGLIGLYIAALYFAPGAVAVQPMVYPLLFMSLPLTGAVAAALLVNALPIALTIVAYGPDSPLLPVAVAISLVALVMSPIIGVSMVWIGTQSGEQATLLDQLAASREEVARLSREAGTAAERARLAREIHDTLAQGFASIVALAQMIEFELEPEAEALPPTAAQLDAARRHVDLVRTAAQENLMEARAMVTELTPTALARASLVESIQRQCARLAEETDIEVTVTAAAELPPLPTAVEVVLLRTTQEALANIRKHAAAARVRVELSHVDGVIRLLVADNGIGFDTAGEHTGFGLPGMRERVAQIGGAVEISSTPGAGASVLVEVPA</sequence>
<reference evidence="18 19" key="1">
    <citation type="submission" date="2020-07" db="EMBL/GenBank/DDBJ databases">
        <authorList>
            <person name="Zhuang K."/>
            <person name="Ran Y."/>
        </authorList>
    </citation>
    <scope>NUCLEOTIDE SEQUENCE [LARGE SCALE GENOMIC DNA]</scope>
    <source>
        <strain evidence="18 19">WCH-YHL-001</strain>
    </source>
</reference>
<dbReference type="SMART" id="SM00387">
    <property type="entry name" value="HATPase_c"/>
    <property type="match status" value="1"/>
</dbReference>
<dbReference type="PANTHER" id="PTHR24421">
    <property type="entry name" value="NITRATE/NITRITE SENSOR PROTEIN NARX-RELATED"/>
    <property type="match status" value="1"/>
</dbReference>
<feature type="transmembrane region" description="Helical" evidence="16">
    <location>
        <begin position="137"/>
        <end position="162"/>
    </location>
</feature>
<evidence type="ECO:0000256" key="13">
    <source>
        <dbReference type="ARBA" id="ARBA00023014"/>
    </source>
</evidence>
<evidence type="ECO:0000256" key="12">
    <source>
        <dbReference type="ARBA" id="ARBA00023012"/>
    </source>
</evidence>
<keyword evidence="16" id="KW-1133">Transmembrane helix</keyword>
<comment type="cofactor">
    <cofactor evidence="2">
        <name>[4Fe-4S] cluster</name>
        <dbReference type="ChEBI" id="CHEBI:49883"/>
    </cofactor>
</comment>
<dbReference type="CDD" id="cd16917">
    <property type="entry name" value="HATPase_UhpB-NarQ-NarX-like"/>
    <property type="match status" value="1"/>
</dbReference>
<evidence type="ECO:0000256" key="11">
    <source>
        <dbReference type="ARBA" id="ARBA00023004"/>
    </source>
</evidence>
<keyword evidence="10 18" id="KW-0418">Kinase</keyword>
<keyword evidence="16" id="KW-0812">Transmembrane</keyword>
<dbReference type="GO" id="GO:0005737">
    <property type="term" value="C:cytoplasm"/>
    <property type="evidence" value="ECO:0007669"/>
    <property type="project" value="UniProtKB-SubCell"/>
</dbReference>
<dbReference type="PROSITE" id="PS50109">
    <property type="entry name" value="HIS_KIN"/>
    <property type="match status" value="1"/>
</dbReference>
<evidence type="ECO:0000313" key="18">
    <source>
        <dbReference type="EMBL" id="QLY34782.1"/>
    </source>
</evidence>
<dbReference type="GO" id="GO:0051539">
    <property type="term" value="F:4 iron, 4 sulfur cluster binding"/>
    <property type="evidence" value="ECO:0007669"/>
    <property type="project" value="UniProtKB-KW"/>
</dbReference>
<keyword evidence="11" id="KW-0408">Iron</keyword>
<feature type="transmembrane region" description="Helical" evidence="16">
    <location>
        <begin position="107"/>
        <end position="131"/>
    </location>
</feature>
<keyword evidence="7" id="KW-0963">Cytoplasm</keyword>
<dbReference type="GO" id="GO:0016020">
    <property type="term" value="C:membrane"/>
    <property type="evidence" value="ECO:0007669"/>
    <property type="project" value="InterPro"/>
</dbReference>
<evidence type="ECO:0000256" key="16">
    <source>
        <dbReference type="SAM" id="Phobius"/>
    </source>
</evidence>
<evidence type="ECO:0000256" key="2">
    <source>
        <dbReference type="ARBA" id="ARBA00001966"/>
    </source>
</evidence>
<feature type="domain" description="Histidine kinase" evidence="17">
    <location>
        <begin position="202"/>
        <end position="400"/>
    </location>
</feature>
<dbReference type="InterPro" id="IPR004358">
    <property type="entry name" value="Sig_transdc_His_kin-like_C"/>
</dbReference>
<feature type="transmembrane region" description="Helical" evidence="16">
    <location>
        <begin position="71"/>
        <end position="95"/>
    </location>
</feature>
<evidence type="ECO:0000313" key="19">
    <source>
        <dbReference type="Proteomes" id="UP000515512"/>
    </source>
</evidence>
<evidence type="ECO:0000256" key="8">
    <source>
        <dbReference type="ARBA" id="ARBA00022679"/>
    </source>
</evidence>
<dbReference type="PANTHER" id="PTHR24421:SF62">
    <property type="entry name" value="SENSORY TRANSDUCTION HISTIDINE KINASE"/>
    <property type="match status" value="1"/>
</dbReference>
<dbReference type="AlphaFoldDB" id="A0A7D6VHK6"/>
<dbReference type="KEGG" id="nhu:H0264_30660"/>
<gene>
    <name evidence="18" type="ORF">H0264_30660</name>
</gene>
<dbReference type="InterPro" id="IPR036890">
    <property type="entry name" value="HATPase_C_sf"/>
</dbReference>
<evidence type="ECO:0000256" key="1">
    <source>
        <dbReference type="ARBA" id="ARBA00000085"/>
    </source>
</evidence>
<keyword evidence="9" id="KW-0479">Metal-binding</keyword>
<dbReference type="Proteomes" id="UP000515512">
    <property type="component" value="Chromosome"/>
</dbReference>
<dbReference type="GO" id="GO:0000155">
    <property type="term" value="F:phosphorelay sensor kinase activity"/>
    <property type="evidence" value="ECO:0007669"/>
    <property type="project" value="InterPro"/>
</dbReference>
<evidence type="ECO:0000256" key="7">
    <source>
        <dbReference type="ARBA" id="ARBA00022490"/>
    </source>
</evidence>
<keyword evidence="16" id="KW-0472">Membrane</keyword>
<accession>A0A7D6VHK6</accession>
<dbReference type="PRINTS" id="PR00344">
    <property type="entry name" value="BCTRLSENSOR"/>
</dbReference>
<evidence type="ECO:0000256" key="15">
    <source>
        <dbReference type="ARBA" id="ARBA00030800"/>
    </source>
</evidence>
<evidence type="ECO:0000256" key="4">
    <source>
        <dbReference type="ARBA" id="ARBA00012438"/>
    </source>
</evidence>
<evidence type="ECO:0000259" key="17">
    <source>
        <dbReference type="PROSITE" id="PS50109"/>
    </source>
</evidence>
<dbReference type="GO" id="GO:0046872">
    <property type="term" value="F:metal ion binding"/>
    <property type="evidence" value="ECO:0007669"/>
    <property type="project" value="UniProtKB-KW"/>
</dbReference>
<keyword evidence="8" id="KW-0808">Transferase</keyword>
<organism evidence="18 19">
    <name type="scientific">Nocardia huaxiensis</name>
    <dbReference type="NCBI Taxonomy" id="2755382"/>
    <lineage>
        <taxon>Bacteria</taxon>
        <taxon>Bacillati</taxon>
        <taxon>Actinomycetota</taxon>
        <taxon>Actinomycetes</taxon>
        <taxon>Mycobacteriales</taxon>
        <taxon>Nocardiaceae</taxon>
        <taxon>Nocardia</taxon>
    </lineage>
</organism>
<dbReference type="InterPro" id="IPR005467">
    <property type="entry name" value="His_kinase_dom"/>
</dbReference>
<proteinExistence type="predicted"/>
<dbReference type="GO" id="GO:0046983">
    <property type="term" value="F:protein dimerization activity"/>
    <property type="evidence" value="ECO:0007669"/>
    <property type="project" value="InterPro"/>
</dbReference>
<evidence type="ECO:0000256" key="10">
    <source>
        <dbReference type="ARBA" id="ARBA00022777"/>
    </source>
</evidence>
<feature type="transmembrane region" description="Helical" evidence="16">
    <location>
        <begin position="12"/>
        <end position="32"/>
    </location>
</feature>
<evidence type="ECO:0000256" key="9">
    <source>
        <dbReference type="ARBA" id="ARBA00022723"/>
    </source>
</evidence>
<keyword evidence="13" id="KW-0411">Iron-sulfur</keyword>
<protein>
    <recommendedName>
        <fullName evidence="5">Oxygen sensor histidine kinase NreB</fullName>
        <ecNumber evidence="4">2.7.13.3</ecNumber>
    </recommendedName>
    <alternativeName>
        <fullName evidence="15">Nitrogen regulation protein B</fullName>
    </alternativeName>
</protein>
<dbReference type="Pfam" id="PF02518">
    <property type="entry name" value="HATPase_c"/>
    <property type="match status" value="1"/>
</dbReference>
<dbReference type="Gene3D" id="1.20.5.1930">
    <property type="match status" value="1"/>
</dbReference>
<dbReference type="InterPro" id="IPR017205">
    <property type="entry name" value="Sig_transdc_His_kinase_ChrS"/>
</dbReference>
<dbReference type="InterPro" id="IPR003594">
    <property type="entry name" value="HATPase_dom"/>
</dbReference>
<evidence type="ECO:0000256" key="3">
    <source>
        <dbReference type="ARBA" id="ARBA00004496"/>
    </source>
</evidence>
<name>A0A7D6VHK6_9NOCA</name>